<dbReference type="EMBL" id="UYYB01113017">
    <property type="protein sequence ID" value="VDM81463.1"/>
    <property type="molecule type" value="Genomic_DNA"/>
</dbReference>
<dbReference type="InterPro" id="IPR036734">
    <property type="entry name" value="Neur_chan_lig-bd_sf"/>
</dbReference>
<dbReference type="Gene3D" id="2.70.170.10">
    <property type="entry name" value="Neurotransmitter-gated ion-channel ligand-binding domain"/>
    <property type="match status" value="1"/>
</dbReference>
<dbReference type="GO" id="GO:0004888">
    <property type="term" value="F:transmembrane signaling receptor activity"/>
    <property type="evidence" value="ECO:0007669"/>
    <property type="project" value="InterPro"/>
</dbReference>
<dbReference type="GO" id="GO:0005230">
    <property type="term" value="F:extracellular ligand-gated monoatomic ion channel activity"/>
    <property type="evidence" value="ECO:0007669"/>
    <property type="project" value="InterPro"/>
</dbReference>
<organism evidence="2 3">
    <name type="scientific">Strongylus vulgaris</name>
    <name type="common">Blood worm</name>
    <dbReference type="NCBI Taxonomy" id="40348"/>
    <lineage>
        <taxon>Eukaryota</taxon>
        <taxon>Metazoa</taxon>
        <taxon>Ecdysozoa</taxon>
        <taxon>Nematoda</taxon>
        <taxon>Chromadorea</taxon>
        <taxon>Rhabditida</taxon>
        <taxon>Rhabditina</taxon>
        <taxon>Rhabditomorpha</taxon>
        <taxon>Strongyloidea</taxon>
        <taxon>Strongylidae</taxon>
        <taxon>Strongylus</taxon>
    </lineage>
</organism>
<dbReference type="OrthoDB" id="5975154at2759"/>
<dbReference type="AlphaFoldDB" id="A0A3P7JL30"/>
<evidence type="ECO:0000313" key="2">
    <source>
        <dbReference type="EMBL" id="VDM81463.1"/>
    </source>
</evidence>
<proteinExistence type="predicted"/>
<gene>
    <name evidence="2" type="ORF">SVUK_LOCUS16461</name>
</gene>
<accession>A0A3P7JL30</accession>
<dbReference type="Proteomes" id="UP000270094">
    <property type="component" value="Unassembled WGS sequence"/>
</dbReference>
<dbReference type="SUPFAM" id="SSF63712">
    <property type="entry name" value="Nicotinic receptor ligand binding domain-like"/>
    <property type="match status" value="1"/>
</dbReference>
<protein>
    <recommendedName>
        <fullName evidence="1">Neurotransmitter-gated ion-channel ligand-binding domain-containing protein</fullName>
    </recommendedName>
</protein>
<sequence length="134" mass="15527">MDNMKSETFMYLLRDYDTAVRPVFNASKTVNVYIGLTLTHIFNIDERNQVLALNAWVEQSWHDERIRWEPCQFGNLSKLTIGTTYLWTPDIVLYNNARDFSRGFVSTNLHVSYDGEGKLISASLPAEIILLMFK</sequence>
<keyword evidence="3" id="KW-1185">Reference proteome</keyword>
<dbReference type="InterPro" id="IPR006201">
    <property type="entry name" value="Neur_channel"/>
</dbReference>
<dbReference type="InterPro" id="IPR006202">
    <property type="entry name" value="Neur_chan_lig-bd"/>
</dbReference>
<dbReference type="GO" id="GO:0016020">
    <property type="term" value="C:membrane"/>
    <property type="evidence" value="ECO:0007669"/>
    <property type="project" value="InterPro"/>
</dbReference>
<evidence type="ECO:0000313" key="3">
    <source>
        <dbReference type="Proteomes" id="UP000270094"/>
    </source>
</evidence>
<evidence type="ECO:0000259" key="1">
    <source>
        <dbReference type="Pfam" id="PF02931"/>
    </source>
</evidence>
<reference evidence="2 3" key="1">
    <citation type="submission" date="2018-11" db="EMBL/GenBank/DDBJ databases">
        <authorList>
            <consortium name="Pathogen Informatics"/>
        </authorList>
    </citation>
    <scope>NUCLEOTIDE SEQUENCE [LARGE SCALE GENOMIC DNA]</scope>
</reference>
<feature type="domain" description="Neurotransmitter-gated ion-channel ligand-binding" evidence="1">
    <location>
        <begin position="8"/>
        <end position="116"/>
    </location>
</feature>
<dbReference type="Pfam" id="PF02931">
    <property type="entry name" value="Neur_chan_LBD"/>
    <property type="match status" value="1"/>
</dbReference>
<name>A0A3P7JL30_STRVU</name>
<dbReference type="PANTHER" id="PTHR18945">
    <property type="entry name" value="NEUROTRANSMITTER GATED ION CHANNEL"/>
    <property type="match status" value="1"/>
</dbReference>